<sequence>MNGEMYIRNIGTVFEPTGYAKANRHILLELIKRGVRPQFSPIHPEVVKVPLSPSVEAELHALMHTPLPQHHTVMVHYPAIHFVKNAQQFTIGMTMFECNRLPFTWVRRCCSMDEIWVPSTFNRDTFIQSGVPAHKIRVMPYGIDPLMYSPGKPPLPVPGRRDYAFLSVCSFDNRKGIDILLTSFFEEFSESEDVCLIIKTRASSEEEIGRQRAYVDSIAFKTSGRARSSVILLSAIHSWTEEELAMLYDSADSYVLATRGEGWSMTVMEAMASGLPVITTRWSAHLDFVNDMNGYLIAVQRFVPSHQTNSRLLWAVPDKHHLRQLMRHVYVHREEAAAKADLGRQTVSGQFTWEASAARMLQRLQEISAR</sequence>
<keyword evidence="2" id="KW-1185">Reference proteome</keyword>
<dbReference type="Gene3D" id="3.40.50.2000">
    <property type="entry name" value="Glycogen Phosphorylase B"/>
    <property type="match status" value="1"/>
</dbReference>
<name>A0ABS8YM71_9BACL</name>
<proteinExistence type="predicted"/>
<dbReference type="EMBL" id="JAJNBZ010000017">
    <property type="protein sequence ID" value="MCE5171412.1"/>
    <property type="molecule type" value="Genomic_DNA"/>
</dbReference>
<evidence type="ECO:0000313" key="2">
    <source>
        <dbReference type="Proteomes" id="UP001199916"/>
    </source>
</evidence>
<comment type="caution">
    <text evidence="1">The sequence shown here is derived from an EMBL/GenBank/DDBJ whole genome shotgun (WGS) entry which is preliminary data.</text>
</comment>
<dbReference type="Proteomes" id="UP001199916">
    <property type="component" value="Unassembled WGS sequence"/>
</dbReference>
<accession>A0ABS8YM71</accession>
<protein>
    <submittedName>
        <fullName evidence="1">Glycosyltransferase family 4 protein</fullName>
    </submittedName>
</protein>
<dbReference type="PANTHER" id="PTHR46656:SF3">
    <property type="entry name" value="PUTATIVE-RELATED"/>
    <property type="match status" value="1"/>
</dbReference>
<dbReference type="PANTHER" id="PTHR46656">
    <property type="entry name" value="PUTATIVE-RELATED"/>
    <property type="match status" value="1"/>
</dbReference>
<dbReference type="CDD" id="cd03801">
    <property type="entry name" value="GT4_PimA-like"/>
    <property type="match status" value="1"/>
</dbReference>
<organism evidence="1 2">
    <name type="scientific">Paenibacillus profundus</name>
    <dbReference type="NCBI Taxonomy" id="1173085"/>
    <lineage>
        <taxon>Bacteria</taxon>
        <taxon>Bacillati</taxon>
        <taxon>Bacillota</taxon>
        <taxon>Bacilli</taxon>
        <taxon>Bacillales</taxon>
        <taxon>Paenibacillaceae</taxon>
        <taxon>Paenibacillus</taxon>
    </lineage>
</organism>
<dbReference type="RefSeq" id="WP_233697895.1">
    <property type="nucleotide sequence ID" value="NZ_JAJNBZ010000017.1"/>
</dbReference>
<gene>
    <name evidence="1" type="ORF">LQV63_19105</name>
</gene>
<dbReference type="SUPFAM" id="SSF53756">
    <property type="entry name" value="UDP-Glycosyltransferase/glycogen phosphorylase"/>
    <property type="match status" value="1"/>
</dbReference>
<reference evidence="1 2" key="1">
    <citation type="submission" date="2021-11" db="EMBL/GenBank/DDBJ databases">
        <title>Draft genome sequence of Paenibacillus profundus YoMME, a new Gram-positive bacteria with exoelectrogenic properties.</title>
        <authorList>
            <person name="Hubenova Y."/>
            <person name="Hubenova E."/>
            <person name="Manasiev Y."/>
            <person name="Peykov S."/>
            <person name="Mitov M."/>
        </authorList>
    </citation>
    <scope>NUCLEOTIDE SEQUENCE [LARGE SCALE GENOMIC DNA]</scope>
    <source>
        <strain evidence="1 2">YoMME</strain>
    </source>
</reference>
<dbReference type="Pfam" id="PF13692">
    <property type="entry name" value="Glyco_trans_1_4"/>
    <property type="match status" value="1"/>
</dbReference>
<evidence type="ECO:0000313" key="1">
    <source>
        <dbReference type="EMBL" id="MCE5171412.1"/>
    </source>
</evidence>